<dbReference type="EMBL" id="BART01025359">
    <property type="protein sequence ID" value="GAG99935.1"/>
    <property type="molecule type" value="Genomic_DNA"/>
</dbReference>
<dbReference type="SUPFAM" id="SSF48208">
    <property type="entry name" value="Six-hairpin glycosidases"/>
    <property type="match status" value="1"/>
</dbReference>
<dbReference type="InterPro" id="IPR012341">
    <property type="entry name" value="6hp_glycosidase-like_sf"/>
</dbReference>
<protein>
    <recommendedName>
        <fullName evidence="1">Mannosylglycerate hydrolase MGH1-like glycoside hydrolase domain-containing protein</fullName>
    </recommendedName>
</protein>
<feature type="non-terminal residue" evidence="2">
    <location>
        <position position="207"/>
    </location>
</feature>
<reference evidence="2" key="1">
    <citation type="journal article" date="2014" name="Front. Microbiol.">
        <title>High frequency of phylogenetically diverse reductive dehalogenase-homologous genes in deep subseafloor sedimentary metagenomes.</title>
        <authorList>
            <person name="Kawai M."/>
            <person name="Futagami T."/>
            <person name="Toyoda A."/>
            <person name="Takaki Y."/>
            <person name="Nishi S."/>
            <person name="Hori S."/>
            <person name="Arai W."/>
            <person name="Tsubouchi T."/>
            <person name="Morono Y."/>
            <person name="Uchiyama I."/>
            <person name="Ito T."/>
            <person name="Fujiyama A."/>
            <person name="Inagaki F."/>
            <person name="Takami H."/>
        </authorList>
    </citation>
    <scope>NUCLEOTIDE SEQUENCE</scope>
    <source>
        <strain evidence="2">Expedition CK06-06</strain>
    </source>
</reference>
<feature type="domain" description="Mannosylglycerate hydrolase MGH1-like glycoside hydrolase" evidence="1">
    <location>
        <begin position="11"/>
        <end position="182"/>
    </location>
</feature>
<dbReference type="AlphaFoldDB" id="X1BY46"/>
<dbReference type="GO" id="GO:0005975">
    <property type="term" value="P:carbohydrate metabolic process"/>
    <property type="evidence" value="ECO:0007669"/>
    <property type="project" value="InterPro"/>
</dbReference>
<evidence type="ECO:0000313" key="2">
    <source>
        <dbReference type="EMBL" id="GAG99935.1"/>
    </source>
</evidence>
<sequence>MNIIPVEPEFAKGVIRNFLHVQEMNGSIDWKPGLGGQRNGALCTPFLAEIAWRIYQHSEDREFLQEVHDPIYKFFKTWFTRRHDRDGDGFPEWDHSLQSGYDDWPLFARWTTWGCGLDISTAETSDLGAYLFKECNSLAAMASELEKQEHLEWLNARADILRESIEASWGDESHCYQHVDRDIHNSPQGEMLGHGEGTFDLELDRTF</sequence>
<dbReference type="InterPro" id="IPR008928">
    <property type="entry name" value="6-hairpin_glycosidase_sf"/>
</dbReference>
<evidence type="ECO:0000259" key="1">
    <source>
        <dbReference type="Pfam" id="PF22422"/>
    </source>
</evidence>
<name>X1BY46_9ZZZZ</name>
<gene>
    <name evidence="2" type="ORF">S01H4_45538</name>
</gene>
<comment type="caution">
    <text evidence="2">The sequence shown here is derived from an EMBL/GenBank/DDBJ whole genome shotgun (WGS) entry which is preliminary data.</text>
</comment>
<dbReference type="Pfam" id="PF22422">
    <property type="entry name" value="MGH1-like_GH"/>
    <property type="match status" value="1"/>
</dbReference>
<organism evidence="2">
    <name type="scientific">marine sediment metagenome</name>
    <dbReference type="NCBI Taxonomy" id="412755"/>
    <lineage>
        <taxon>unclassified sequences</taxon>
        <taxon>metagenomes</taxon>
        <taxon>ecological metagenomes</taxon>
    </lineage>
</organism>
<proteinExistence type="predicted"/>
<accession>X1BY46</accession>
<dbReference type="InterPro" id="IPR054491">
    <property type="entry name" value="MGH1-like_GH"/>
</dbReference>
<dbReference type="Gene3D" id="1.50.10.10">
    <property type="match status" value="1"/>
</dbReference>